<name>D8MWM9_ERWBE</name>
<dbReference type="EMBL" id="FP236843">
    <property type="protein sequence ID" value="CAX61236.1"/>
    <property type="molecule type" value="Genomic_DNA"/>
</dbReference>
<evidence type="ECO:0000313" key="11">
    <source>
        <dbReference type="Proteomes" id="UP000008793"/>
    </source>
</evidence>
<feature type="transmembrane region" description="Helical" evidence="9">
    <location>
        <begin position="99"/>
        <end position="117"/>
    </location>
</feature>
<organism evidence="11">
    <name type="scientific">Erwinia billingiae (strain Eb661)</name>
    <dbReference type="NCBI Taxonomy" id="634500"/>
    <lineage>
        <taxon>Bacteria</taxon>
        <taxon>Pseudomonadati</taxon>
        <taxon>Pseudomonadota</taxon>
        <taxon>Gammaproteobacteria</taxon>
        <taxon>Enterobacterales</taxon>
        <taxon>Erwiniaceae</taxon>
        <taxon>Erwinia</taxon>
    </lineage>
</organism>
<evidence type="ECO:0000256" key="3">
    <source>
        <dbReference type="ARBA" id="ARBA00007725"/>
    </source>
</evidence>
<dbReference type="KEGG" id="ebi:EbC_37050"/>
<reference evidence="10 11" key="1">
    <citation type="journal article" date="2010" name="BMC Genomics">
        <title>Genome comparison of the epiphytic bacteria Erwinia billingiae and E. tasmaniensis with the pear pathogen E. pyrifoliae.</title>
        <authorList>
            <person name="Kube M."/>
            <person name="Migdoll A.M."/>
            <person name="Gehring I."/>
            <person name="Heitmann K."/>
            <person name="Mayer Y."/>
            <person name="Kuhl H."/>
            <person name="Knaust F."/>
            <person name="Geider K."/>
            <person name="Reinhardt R."/>
        </authorList>
    </citation>
    <scope>NUCLEOTIDE SEQUENCE [LARGE SCALE GENOMIC DNA]</scope>
    <source>
        <strain evidence="10 11">Eb661</strain>
    </source>
</reference>
<comment type="function">
    <text evidence="1">Part of the ABC transporter complex LptBFG involved in the translocation of lipopolysaccharide (LPS) from the inner membrane to the outer membrane.</text>
</comment>
<feature type="transmembrane region" description="Helical" evidence="9">
    <location>
        <begin position="275"/>
        <end position="293"/>
    </location>
</feature>
<feature type="transmembrane region" description="Helical" evidence="9">
    <location>
        <begin position="337"/>
        <end position="355"/>
    </location>
</feature>
<keyword evidence="5 9" id="KW-0812">Transmembrane</keyword>
<dbReference type="InterPro" id="IPR030923">
    <property type="entry name" value="LptG"/>
</dbReference>
<evidence type="ECO:0000256" key="2">
    <source>
        <dbReference type="ARBA" id="ARBA00004651"/>
    </source>
</evidence>
<comment type="similarity">
    <text evidence="3">Belongs to the LptF/LptG family.</text>
</comment>
<dbReference type="InterPro" id="IPR005495">
    <property type="entry name" value="LptG/LptF_permease"/>
</dbReference>
<proteinExistence type="inferred from homology"/>
<feature type="transmembrane region" description="Helical" evidence="9">
    <location>
        <begin position="12"/>
        <end position="30"/>
    </location>
</feature>
<evidence type="ECO:0000256" key="9">
    <source>
        <dbReference type="SAM" id="Phobius"/>
    </source>
</evidence>
<dbReference type="Pfam" id="PF03739">
    <property type="entry name" value="LptF_LptG"/>
    <property type="match status" value="1"/>
</dbReference>
<feature type="transmembrane region" description="Helical" evidence="9">
    <location>
        <begin position="50"/>
        <end position="78"/>
    </location>
</feature>
<feature type="transmembrane region" description="Helical" evidence="9">
    <location>
        <begin position="305"/>
        <end position="331"/>
    </location>
</feature>
<dbReference type="NCBIfam" id="TIGR04408">
    <property type="entry name" value="LptG_lptG"/>
    <property type="match status" value="1"/>
</dbReference>
<dbReference type="RefSeq" id="WP_013203720.1">
    <property type="nucleotide sequence ID" value="NC_014306.1"/>
</dbReference>
<dbReference type="GO" id="GO:0055085">
    <property type="term" value="P:transmembrane transport"/>
    <property type="evidence" value="ECO:0007669"/>
    <property type="project" value="InterPro"/>
</dbReference>
<dbReference type="GO" id="GO:0043190">
    <property type="term" value="C:ATP-binding cassette (ABC) transporter complex"/>
    <property type="evidence" value="ECO:0007669"/>
    <property type="project" value="InterPro"/>
</dbReference>
<dbReference type="AlphaFoldDB" id="D8MWM9"/>
<dbReference type="HOGENOM" id="CLU_028799_1_2_6"/>
<comment type="subcellular location">
    <subcellularLocation>
        <location evidence="2">Cell membrane</location>
        <topology evidence="2">Multi-pass membrane protein</topology>
    </subcellularLocation>
</comment>
<dbReference type="GO" id="GO:0015920">
    <property type="term" value="P:lipopolysaccharide transport"/>
    <property type="evidence" value="ECO:0007669"/>
    <property type="project" value="TreeGrafter"/>
</dbReference>
<accession>D8MWM9</accession>
<dbReference type="eggNOG" id="COG0795">
    <property type="taxonomic scope" value="Bacteria"/>
</dbReference>
<evidence type="ECO:0000256" key="1">
    <source>
        <dbReference type="ARBA" id="ARBA00002265"/>
    </source>
</evidence>
<keyword evidence="6 9" id="KW-1133">Transmembrane helix</keyword>
<sequence>MTIFSRYLMRNIFIGFAAAAGLLIPLFTTFNLINELDDVAPGGYRWTQALLVVVMTLPRSLVDLAPFIALLGGIVGLGQLSKSLELTAIRTAGFSISRIARVMFCAGLVMTLTLGAVDEWVAAPLQQRALQIKNVAMAKAESDSDAGNALWARSQDDFVTVQSLDNRNQPVGIEIFSWQPDLTLKSYIFAQSATIAGKGMWTLHNVTEKRWDKQQETVNNLPEMQWHSLFSGEDLKRLTLPAESFSARQLADYIVYLHKTGQPSLEYESALWQKAGRPILILAMILLAVPFTFSTPRAPGLGSRLALGVIVGLVTWIVYQIVLNLGILFSINAQLTTLVPPVLLLGLAVGLIYRFDRRLKY</sequence>
<evidence type="ECO:0000256" key="5">
    <source>
        <dbReference type="ARBA" id="ARBA00022692"/>
    </source>
</evidence>
<evidence type="ECO:0000256" key="8">
    <source>
        <dbReference type="ARBA" id="ARBA00026081"/>
    </source>
</evidence>
<evidence type="ECO:0000313" key="10">
    <source>
        <dbReference type="EMBL" id="CAX61236.1"/>
    </source>
</evidence>
<gene>
    <name evidence="10" type="ordered locus">EbC_37050</name>
</gene>
<dbReference type="GeneID" id="90513661"/>
<evidence type="ECO:0000256" key="4">
    <source>
        <dbReference type="ARBA" id="ARBA00022475"/>
    </source>
</evidence>
<keyword evidence="11" id="KW-1185">Reference proteome</keyword>
<keyword evidence="4" id="KW-1003">Cell membrane</keyword>
<evidence type="ECO:0000256" key="7">
    <source>
        <dbReference type="ARBA" id="ARBA00023136"/>
    </source>
</evidence>
<dbReference type="Proteomes" id="UP000008793">
    <property type="component" value="Chromosome"/>
</dbReference>
<comment type="subunit">
    <text evidence="8">Component of the lipopolysaccharide transport and assembly complex. The LptBFG transporter is composed of two ATP-binding proteins (LptB) and two transmembrane proteins (LptF and LptG).</text>
</comment>
<dbReference type="STRING" id="634500.EbC_37050"/>
<keyword evidence="7 9" id="KW-0472">Membrane</keyword>
<dbReference type="PANTHER" id="PTHR33529">
    <property type="entry name" value="SLR0882 PROTEIN-RELATED"/>
    <property type="match status" value="1"/>
</dbReference>
<protein>
    <submittedName>
        <fullName evidence="10">Predicted permease</fullName>
    </submittedName>
</protein>
<evidence type="ECO:0000256" key="6">
    <source>
        <dbReference type="ARBA" id="ARBA00022989"/>
    </source>
</evidence>
<dbReference type="PANTHER" id="PTHR33529:SF2">
    <property type="entry name" value="LIPOPOLYSACCHARIDE EXPORT SYSTEM PERMEASE PROTEIN LPTG"/>
    <property type="match status" value="1"/>
</dbReference>